<feature type="domain" description="Polysaccharide pyruvyl transferase" evidence="1">
    <location>
        <begin position="508"/>
        <end position="727"/>
    </location>
</feature>
<dbReference type="EMBL" id="BDRX01000103">
    <property type="protein sequence ID" value="GBF97618.1"/>
    <property type="molecule type" value="Genomic_DNA"/>
</dbReference>
<accession>A0A2V0PCP4</accession>
<sequence>MDSGFHARLPGLLASLEKARAGGDLEVLVLTLDDGGQDLDALLAHFCAMRALHWPGLKLVFYVLAKGDVDALFAYLPGSKGILGHVSSATMLRLLAPELLARHGNVLFLDMDVMVVSPLDALWAGAACTRKFPANKEGGTPLCAKRSIQPWGVKWMSAQARCYLDVSFFMRPFNAGVLIMDLAHMRAWRLSTFAVLMSRWFGLNDQVILNIYANGTYAELSPEWNVYYFQDEKQVPANRWRILHPAGPSKPWNRSNIAHRWRPIWERAEPPGILYVWSSLVKPFPEAAANNVAATARALPGSTVTVVCATTACLNSVGTLRLPNVRVQQLSVMHFMHESHPLAGWFRRHALIKVWSGKHYPAYFDTAVRLGALYAMGGVLLDWDLAVTSELPVAEMRCGTTVCDLPRARDPRGRVRGHEAEKDFYKRRPKGPITHGATWPVATHDLWHQPCPFSHVLGDAVPGLPDLPNYISQRPVSAPLEQPLPHFGAMWLDMRSRYLASVGNPAVNLGDEVQGIAAAQWLPYVDARVERDDLALSLPTSSGGVTDGQITMFASAWYGTVNMTWPPSPRLKPIMLAVHVEPKVQLLFSSPLSVDYLKAHSPVGARDTTTLDFLLSLGVDAFLSRCLTVTMQPVVAKPKTNCPVVIVDVHPTALQFLPSDVARKACHASAKFLDHGTGERLDGLARYGHAFSLLEEYASAGVLVTSRLHAALPALAMGVPVVLVLTDHMPGGGGAADDFQRFSGLLQLVHHVDLTKLDNPADWFERFKWFAPPKNPGKAELHKIRCQMLGHLSKHHPELLDSIRVFDASGVFDCEDLAAGQ</sequence>
<name>A0A2V0PCP4_9CHLO</name>
<dbReference type="AlphaFoldDB" id="A0A2V0PCP4"/>
<keyword evidence="3" id="KW-1185">Reference proteome</keyword>
<dbReference type="InterPro" id="IPR002495">
    <property type="entry name" value="Glyco_trans_8"/>
</dbReference>
<evidence type="ECO:0000313" key="2">
    <source>
        <dbReference type="EMBL" id="GBF97618.1"/>
    </source>
</evidence>
<evidence type="ECO:0000259" key="1">
    <source>
        <dbReference type="Pfam" id="PF04230"/>
    </source>
</evidence>
<dbReference type="GO" id="GO:0016757">
    <property type="term" value="F:glycosyltransferase activity"/>
    <property type="evidence" value="ECO:0007669"/>
    <property type="project" value="InterPro"/>
</dbReference>
<comment type="caution">
    <text evidence="2">The sequence shown here is derived from an EMBL/GenBank/DDBJ whole genome shotgun (WGS) entry which is preliminary data.</text>
</comment>
<dbReference type="OrthoDB" id="409543at2759"/>
<reference evidence="2 3" key="1">
    <citation type="journal article" date="2018" name="Sci. Rep.">
        <title>Raphidocelis subcapitata (=Pseudokirchneriella subcapitata) provides an insight into genome evolution and environmental adaptations in the Sphaeropleales.</title>
        <authorList>
            <person name="Suzuki S."/>
            <person name="Yamaguchi H."/>
            <person name="Nakajima N."/>
            <person name="Kawachi M."/>
        </authorList>
    </citation>
    <scope>NUCLEOTIDE SEQUENCE [LARGE SCALE GENOMIC DNA]</scope>
    <source>
        <strain evidence="2 3">NIES-35</strain>
    </source>
</reference>
<dbReference type="Pfam" id="PF01501">
    <property type="entry name" value="Glyco_transf_8"/>
    <property type="match status" value="1"/>
</dbReference>
<dbReference type="InterPro" id="IPR029044">
    <property type="entry name" value="Nucleotide-diphossugar_trans"/>
</dbReference>
<dbReference type="InterPro" id="IPR007345">
    <property type="entry name" value="Polysacch_pyruvyl_Trfase"/>
</dbReference>
<evidence type="ECO:0000313" key="3">
    <source>
        <dbReference type="Proteomes" id="UP000247498"/>
    </source>
</evidence>
<dbReference type="Gene3D" id="3.90.550.10">
    <property type="entry name" value="Spore Coat Polysaccharide Biosynthesis Protein SpsA, Chain A"/>
    <property type="match status" value="1"/>
</dbReference>
<proteinExistence type="predicted"/>
<dbReference type="Pfam" id="PF04230">
    <property type="entry name" value="PS_pyruv_trans"/>
    <property type="match status" value="1"/>
</dbReference>
<gene>
    <name evidence="2" type="ORF">Rsub_10754</name>
</gene>
<dbReference type="Proteomes" id="UP000247498">
    <property type="component" value="Unassembled WGS sequence"/>
</dbReference>
<protein>
    <recommendedName>
        <fullName evidence="1">Polysaccharide pyruvyl transferase domain-containing protein</fullName>
    </recommendedName>
</protein>
<dbReference type="InParanoid" id="A0A2V0PCP4"/>
<organism evidence="2 3">
    <name type="scientific">Raphidocelis subcapitata</name>
    <dbReference type="NCBI Taxonomy" id="307507"/>
    <lineage>
        <taxon>Eukaryota</taxon>
        <taxon>Viridiplantae</taxon>
        <taxon>Chlorophyta</taxon>
        <taxon>core chlorophytes</taxon>
        <taxon>Chlorophyceae</taxon>
        <taxon>CS clade</taxon>
        <taxon>Sphaeropleales</taxon>
        <taxon>Selenastraceae</taxon>
        <taxon>Raphidocelis</taxon>
    </lineage>
</organism>
<dbReference type="SUPFAM" id="SSF53448">
    <property type="entry name" value="Nucleotide-diphospho-sugar transferases"/>
    <property type="match status" value="1"/>
</dbReference>